<gene>
    <name evidence="2" type="ORF">E6K80_12370</name>
</gene>
<accession>A0A538U015</accession>
<feature type="signal peptide" evidence="1">
    <location>
        <begin position="1"/>
        <end position="24"/>
    </location>
</feature>
<comment type="caution">
    <text evidence="2">The sequence shown here is derived from an EMBL/GenBank/DDBJ whole genome shotgun (WGS) entry which is preliminary data.</text>
</comment>
<protein>
    <recommendedName>
        <fullName evidence="4">LptE family protein</fullName>
    </recommendedName>
</protein>
<dbReference type="EMBL" id="VBPA01000321">
    <property type="protein sequence ID" value="TMQ69240.1"/>
    <property type="molecule type" value="Genomic_DNA"/>
</dbReference>
<dbReference type="PROSITE" id="PS51257">
    <property type="entry name" value="PROKAR_LIPOPROTEIN"/>
    <property type="match status" value="1"/>
</dbReference>
<dbReference type="GO" id="GO:0043165">
    <property type="term" value="P:Gram-negative-bacterium-type cell outer membrane assembly"/>
    <property type="evidence" value="ECO:0007669"/>
    <property type="project" value="InterPro"/>
</dbReference>
<dbReference type="Pfam" id="PF04390">
    <property type="entry name" value="LptE"/>
    <property type="match status" value="1"/>
</dbReference>
<proteinExistence type="predicted"/>
<organism evidence="2 3">
    <name type="scientific">Eiseniibacteriota bacterium</name>
    <dbReference type="NCBI Taxonomy" id="2212470"/>
    <lineage>
        <taxon>Bacteria</taxon>
        <taxon>Candidatus Eiseniibacteriota</taxon>
    </lineage>
</organism>
<dbReference type="InterPro" id="IPR007485">
    <property type="entry name" value="LPS_assembly_LptE"/>
</dbReference>
<sequence>MTGRARFGALLCLLALGAMGCAYSTSTALLPTHLKTIAIPVFENGTTEYSIEQEITQAVIDRFVQDNHLKVVSERDANALLRGKVMQYHNAVFGFSATEQAQEYRVTIGVSVTMKDLVKNREMWKDEDVVKTTNYFVVDVPGQKAKTELDGRKEAIHKIADEIVARTVEGW</sequence>
<evidence type="ECO:0000313" key="2">
    <source>
        <dbReference type="EMBL" id="TMQ69240.1"/>
    </source>
</evidence>
<name>A0A538U015_UNCEI</name>
<dbReference type="Gene3D" id="3.30.160.150">
    <property type="entry name" value="Lipoprotein like domain"/>
    <property type="match status" value="1"/>
</dbReference>
<evidence type="ECO:0008006" key="4">
    <source>
        <dbReference type="Google" id="ProtNLM"/>
    </source>
</evidence>
<dbReference type="GO" id="GO:0019867">
    <property type="term" value="C:outer membrane"/>
    <property type="evidence" value="ECO:0007669"/>
    <property type="project" value="InterPro"/>
</dbReference>
<keyword evidence="1" id="KW-0732">Signal</keyword>
<evidence type="ECO:0000313" key="3">
    <source>
        <dbReference type="Proteomes" id="UP000319836"/>
    </source>
</evidence>
<evidence type="ECO:0000256" key="1">
    <source>
        <dbReference type="SAM" id="SignalP"/>
    </source>
</evidence>
<feature type="chain" id="PRO_5021801125" description="LptE family protein" evidence="1">
    <location>
        <begin position="25"/>
        <end position="171"/>
    </location>
</feature>
<dbReference type="AlphaFoldDB" id="A0A538U015"/>
<reference evidence="2 3" key="1">
    <citation type="journal article" date="2019" name="Nat. Microbiol.">
        <title>Mediterranean grassland soil C-N compound turnover is dependent on rainfall and depth, and is mediated by genomically divergent microorganisms.</title>
        <authorList>
            <person name="Diamond S."/>
            <person name="Andeer P.F."/>
            <person name="Li Z."/>
            <person name="Crits-Christoph A."/>
            <person name="Burstein D."/>
            <person name="Anantharaman K."/>
            <person name="Lane K.R."/>
            <person name="Thomas B.C."/>
            <person name="Pan C."/>
            <person name="Northen T.R."/>
            <person name="Banfield J.F."/>
        </authorList>
    </citation>
    <scope>NUCLEOTIDE SEQUENCE [LARGE SCALE GENOMIC DNA]</scope>
    <source>
        <strain evidence="2">WS_10</strain>
    </source>
</reference>
<dbReference type="Proteomes" id="UP000319836">
    <property type="component" value="Unassembled WGS sequence"/>
</dbReference>